<feature type="coiled-coil region" evidence="1">
    <location>
        <begin position="239"/>
        <end position="266"/>
    </location>
</feature>
<dbReference type="KEGG" id="pcy:PCYB_146700"/>
<dbReference type="OMA" id="SVFYNFQ"/>
<proteinExistence type="predicted"/>
<dbReference type="Proteomes" id="UP000006319">
    <property type="component" value="Chromosome 14"/>
</dbReference>
<evidence type="ECO:0000313" key="5">
    <source>
        <dbReference type="Proteomes" id="UP000006319"/>
    </source>
</evidence>
<dbReference type="GeneID" id="14695624"/>
<dbReference type="GO" id="GO:0031267">
    <property type="term" value="F:small GTPase binding"/>
    <property type="evidence" value="ECO:0007669"/>
    <property type="project" value="InterPro"/>
</dbReference>
<dbReference type="AlphaFoldDB" id="K6VIN1"/>
<feature type="compositionally biased region" description="Basic residues" evidence="2">
    <location>
        <begin position="1"/>
        <end position="14"/>
    </location>
</feature>
<gene>
    <name evidence="4" type="ORF">PCYB_146700</name>
</gene>
<dbReference type="GO" id="GO:0005794">
    <property type="term" value="C:Golgi apparatus"/>
    <property type="evidence" value="ECO:0007669"/>
    <property type="project" value="TreeGrafter"/>
</dbReference>
<accession>K6VIN1</accession>
<dbReference type="eggNOG" id="ENOG502TNED">
    <property type="taxonomic scope" value="Eukaryota"/>
</dbReference>
<dbReference type="GO" id="GO:0048870">
    <property type="term" value="P:cell motility"/>
    <property type="evidence" value="ECO:0007669"/>
    <property type="project" value="InterPro"/>
</dbReference>
<keyword evidence="5" id="KW-1185">Reference proteome</keyword>
<dbReference type="GO" id="GO:0005874">
    <property type="term" value="C:microtubule"/>
    <property type="evidence" value="ECO:0007669"/>
    <property type="project" value="TreeGrafter"/>
</dbReference>
<keyword evidence="1" id="KW-0175">Coiled coil</keyword>
<dbReference type="VEuPathDB" id="PlasmoDB:PCYB_146700"/>
<dbReference type="RefSeq" id="XP_004225189.1">
    <property type="nucleotide sequence ID" value="XM_004225141.1"/>
</dbReference>
<feature type="domain" description="Growth arrest-specific protein 8" evidence="3">
    <location>
        <begin position="220"/>
        <end position="288"/>
    </location>
</feature>
<dbReference type="PANTHER" id="PTHR31543:SF1">
    <property type="entry name" value="HECT DOMAIN-CONTAINING PROTEIN"/>
    <property type="match status" value="1"/>
</dbReference>
<dbReference type="InterPro" id="IPR025593">
    <property type="entry name" value="GAS8_dom"/>
</dbReference>
<dbReference type="GO" id="GO:0008017">
    <property type="term" value="F:microtubule binding"/>
    <property type="evidence" value="ECO:0007669"/>
    <property type="project" value="InterPro"/>
</dbReference>
<dbReference type="EMBL" id="DF157106">
    <property type="protein sequence ID" value="GAB69242.1"/>
    <property type="molecule type" value="Genomic_DNA"/>
</dbReference>
<organism evidence="4 5">
    <name type="scientific">Plasmodium cynomolgi (strain B)</name>
    <dbReference type="NCBI Taxonomy" id="1120755"/>
    <lineage>
        <taxon>Eukaryota</taxon>
        <taxon>Sar</taxon>
        <taxon>Alveolata</taxon>
        <taxon>Apicomplexa</taxon>
        <taxon>Aconoidasida</taxon>
        <taxon>Haemosporida</taxon>
        <taxon>Plasmodiidae</taxon>
        <taxon>Plasmodium</taxon>
        <taxon>Plasmodium (Plasmodium)</taxon>
    </lineage>
</organism>
<feature type="coiled-coil region" evidence="1">
    <location>
        <begin position="26"/>
        <end position="81"/>
    </location>
</feature>
<name>K6VIN1_PLACD</name>
<sequence length="472" mass="56463">MNRSKPKSKKKKGIKGKDSKTKKLSNEEVENLVKIQREELIRAVQRKRLLESRLEEKKSELERFKKEYHELKSKLDFLSEGCEKYGEKTKEEPKVIKNKSVFYNFQNAEELKKLDKEKEDIKTMIGEKHEQTMNNLVNFIDQQRVNLDHVKNRNFEEIDHLNAAFDLKLKNMEQLFKKYLEEYEHDMKDEMDEMIDNYNVIERNEIIYLNNLYNDHINSINEIHVDMLQKCKNYYIEKIKENIGKIKSLKSNINELDERDREIKNNLSVHSSQNLDMTEKIGTLEVKRYSSGLYKNARAEGNSNRLRENLNKDLKFYSKDFVIFKNLELIYNESNMYIKNLREFAQNSKEKISQVEEAFGELPQGEDQNEDAYFEGYFEEIKNKNRVLKKMVQNIDLDMDAVNKELNSYINRHHVKDNDVQKVRQGINFCMQTYNKEFDNLLYTEKRVKKKIKDTSNVYEKKLRDINVKQGG</sequence>
<evidence type="ECO:0000259" key="3">
    <source>
        <dbReference type="Pfam" id="PF13851"/>
    </source>
</evidence>
<evidence type="ECO:0000256" key="2">
    <source>
        <dbReference type="SAM" id="MobiDB-lite"/>
    </source>
</evidence>
<evidence type="ECO:0000313" key="4">
    <source>
        <dbReference type="EMBL" id="GAB69242.1"/>
    </source>
</evidence>
<feature type="compositionally biased region" description="Basic and acidic residues" evidence="2">
    <location>
        <begin position="15"/>
        <end position="25"/>
    </location>
</feature>
<dbReference type="GO" id="GO:0031514">
    <property type="term" value="C:motile cilium"/>
    <property type="evidence" value="ECO:0007669"/>
    <property type="project" value="InterPro"/>
</dbReference>
<dbReference type="InterPro" id="IPR039308">
    <property type="entry name" value="GAS8"/>
</dbReference>
<protein>
    <recommendedName>
        <fullName evidence="3">Growth arrest-specific protein 8 domain-containing protein</fullName>
    </recommendedName>
</protein>
<feature type="domain" description="Growth arrest-specific protein 8" evidence="3">
    <location>
        <begin position="305"/>
        <end position="441"/>
    </location>
</feature>
<reference evidence="4 5" key="1">
    <citation type="journal article" date="2012" name="Nat. Genet.">
        <title>Plasmodium cynomolgi genome sequences provide insight into Plasmodium vivax and the monkey malaria clade.</title>
        <authorList>
            <person name="Tachibana S."/>
            <person name="Sullivan S.A."/>
            <person name="Kawai S."/>
            <person name="Nakamura S."/>
            <person name="Kim H.R."/>
            <person name="Goto N."/>
            <person name="Arisue N."/>
            <person name="Palacpac N.M.Q."/>
            <person name="Honma H."/>
            <person name="Yagi M."/>
            <person name="Tougan T."/>
            <person name="Katakai Y."/>
            <person name="Kaneko O."/>
            <person name="Mita T."/>
            <person name="Kita K."/>
            <person name="Yasutomi Y."/>
            <person name="Sutton P.L."/>
            <person name="Shakhbatyan R."/>
            <person name="Horii T."/>
            <person name="Yasunaga T."/>
            <person name="Barnwell J.W."/>
            <person name="Escalante A.A."/>
            <person name="Carlton J.M."/>
            <person name="Tanabe K."/>
        </authorList>
    </citation>
    <scope>NUCLEOTIDE SEQUENCE [LARGE SCALE GENOMIC DNA]</scope>
    <source>
        <strain evidence="4 5">B</strain>
    </source>
</reference>
<dbReference type="PANTHER" id="PTHR31543">
    <property type="entry name" value="DYNEIN REGULATORY COMPLEX SUBUNIT 4"/>
    <property type="match status" value="1"/>
</dbReference>
<feature type="region of interest" description="Disordered" evidence="2">
    <location>
        <begin position="1"/>
        <end position="25"/>
    </location>
</feature>
<dbReference type="OrthoDB" id="392761at2759"/>
<dbReference type="Pfam" id="PF13851">
    <property type="entry name" value="GAS"/>
    <property type="match status" value="2"/>
</dbReference>
<evidence type="ECO:0000256" key="1">
    <source>
        <dbReference type="SAM" id="Coils"/>
    </source>
</evidence>